<sequence>MTEKQNEPRRRGRIAAVAGSVLVAAALVAGVGYTVVTVRGADRDAGAPVWKFPEVTADKDKAAATRHGLAGMLVPFGTGLWVRGPDIGQFGSDAQLSGAQATALRKESVSGLPRSLRRRLEQQIDRQHIKGMAMRSYFSGASQADMWNEGDYSVSIVLARMEDSAAVRSASTAQNAFLDALGSLRPGPKIQGHENARCFRSPKGTDEDLDTVLCSAYVGDILVTATATGGQPLDTEGVAKLLRTQLDRIAEPGEAV</sequence>
<keyword evidence="1" id="KW-1133">Transmembrane helix</keyword>
<dbReference type="OrthoDB" id="3853749at2"/>
<comment type="caution">
    <text evidence="2">The sequence shown here is derived from an EMBL/GenBank/DDBJ whole genome shotgun (WGS) entry which is preliminary data.</text>
</comment>
<keyword evidence="1" id="KW-0472">Membrane</keyword>
<evidence type="ECO:0000313" key="2">
    <source>
        <dbReference type="EMBL" id="OXY95432.1"/>
    </source>
</evidence>
<dbReference type="EMBL" id="MCGQ01000013">
    <property type="protein sequence ID" value="OXY95432.1"/>
    <property type="molecule type" value="Genomic_DNA"/>
</dbReference>
<evidence type="ECO:0008006" key="4">
    <source>
        <dbReference type="Google" id="ProtNLM"/>
    </source>
</evidence>
<name>A0A233SIF9_STRDA</name>
<dbReference type="AlphaFoldDB" id="A0A233SIF9"/>
<organism evidence="2 3">
    <name type="scientific">Streptomyces diastatochromogenes</name>
    <dbReference type="NCBI Taxonomy" id="42236"/>
    <lineage>
        <taxon>Bacteria</taxon>
        <taxon>Bacillati</taxon>
        <taxon>Actinomycetota</taxon>
        <taxon>Actinomycetes</taxon>
        <taxon>Kitasatosporales</taxon>
        <taxon>Streptomycetaceae</taxon>
        <taxon>Streptomyces</taxon>
    </lineage>
</organism>
<proteinExistence type="predicted"/>
<gene>
    <name evidence="2" type="ORF">BEK98_14820</name>
</gene>
<protein>
    <recommendedName>
        <fullName evidence="4">Secreted protein</fullName>
    </recommendedName>
</protein>
<feature type="transmembrane region" description="Helical" evidence="1">
    <location>
        <begin position="12"/>
        <end position="33"/>
    </location>
</feature>
<accession>A0A233SIF9</accession>
<reference evidence="2 3" key="1">
    <citation type="submission" date="2016-07" db="EMBL/GenBank/DDBJ databases">
        <title>Draft genome of Streptomyces diastatochromogenes.</title>
        <authorList>
            <person name="Podduturi R."/>
            <person name="Lukassen M.B."/>
            <person name="Clausen N."/>
            <person name="Nielsen J.L."/>
            <person name="Jorgensen N.O."/>
        </authorList>
    </citation>
    <scope>NUCLEOTIDE SEQUENCE [LARGE SCALE GENOMIC DNA]</scope>
    <source>
        <strain evidence="2 3">DSM 40608</strain>
    </source>
</reference>
<evidence type="ECO:0000313" key="3">
    <source>
        <dbReference type="Proteomes" id="UP000215483"/>
    </source>
</evidence>
<evidence type="ECO:0000256" key="1">
    <source>
        <dbReference type="SAM" id="Phobius"/>
    </source>
</evidence>
<dbReference type="RefSeq" id="WP_094217034.1">
    <property type="nucleotide sequence ID" value="NZ_MCGQ01000013.1"/>
</dbReference>
<keyword evidence="1" id="KW-0812">Transmembrane</keyword>
<dbReference type="Proteomes" id="UP000215483">
    <property type="component" value="Unassembled WGS sequence"/>
</dbReference>
<keyword evidence="3" id="KW-1185">Reference proteome</keyword>